<dbReference type="CDD" id="cd07043">
    <property type="entry name" value="STAS_anti-anti-sigma_factors"/>
    <property type="match status" value="1"/>
</dbReference>
<dbReference type="InterPro" id="IPR036513">
    <property type="entry name" value="STAS_dom_sf"/>
</dbReference>
<accession>A0A8J7WID2</accession>
<dbReference type="Pfam" id="PF01740">
    <property type="entry name" value="STAS"/>
    <property type="match status" value="1"/>
</dbReference>
<proteinExistence type="predicted"/>
<evidence type="ECO:0000259" key="1">
    <source>
        <dbReference type="PROSITE" id="PS50801"/>
    </source>
</evidence>
<feature type="domain" description="STAS" evidence="1">
    <location>
        <begin position="8"/>
        <end position="125"/>
    </location>
</feature>
<dbReference type="PANTHER" id="PTHR33495">
    <property type="entry name" value="ANTI-SIGMA FACTOR ANTAGONIST TM_1081-RELATED-RELATED"/>
    <property type="match status" value="1"/>
</dbReference>
<dbReference type="PANTHER" id="PTHR33495:SF2">
    <property type="entry name" value="ANTI-SIGMA FACTOR ANTAGONIST TM_1081-RELATED"/>
    <property type="match status" value="1"/>
</dbReference>
<organism evidence="2 3">
    <name type="scientific">Actinocrinis puniceicyclus</name>
    <dbReference type="NCBI Taxonomy" id="977794"/>
    <lineage>
        <taxon>Bacteria</taxon>
        <taxon>Bacillati</taxon>
        <taxon>Actinomycetota</taxon>
        <taxon>Actinomycetes</taxon>
        <taxon>Catenulisporales</taxon>
        <taxon>Actinospicaceae</taxon>
        <taxon>Actinocrinis</taxon>
    </lineage>
</organism>
<dbReference type="InterPro" id="IPR002645">
    <property type="entry name" value="STAS_dom"/>
</dbReference>
<dbReference type="RefSeq" id="WP_211463190.1">
    <property type="nucleotide sequence ID" value="NZ_JAGSXH010000001.1"/>
</dbReference>
<dbReference type="AlphaFoldDB" id="A0A8J7WID2"/>
<dbReference type="PROSITE" id="PS50801">
    <property type="entry name" value="STAS"/>
    <property type="match status" value="1"/>
</dbReference>
<comment type="caution">
    <text evidence="2">The sequence shown here is derived from an EMBL/GenBank/DDBJ whole genome shotgun (WGS) entry which is preliminary data.</text>
</comment>
<reference evidence="2" key="1">
    <citation type="submission" date="2021-04" db="EMBL/GenBank/DDBJ databases">
        <title>Genome based classification of Actinospica acidithermotolerans sp. nov., an actinobacterium isolated from an Indonesian hot spring.</title>
        <authorList>
            <person name="Kusuma A.B."/>
            <person name="Putra K.E."/>
            <person name="Nafisah S."/>
            <person name="Loh J."/>
            <person name="Nouioui I."/>
            <person name="Goodfellow M."/>
        </authorList>
    </citation>
    <scope>NUCLEOTIDE SEQUENCE</scope>
    <source>
        <strain evidence="2">DSM 45618</strain>
    </source>
</reference>
<evidence type="ECO:0000313" key="3">
    <source>
        <dbReference type="Proteomes" id="UP000677913"/>
    </source>
</evidence>
<sequence length="133" mass="14696">MISSPPPTFYLTHTPDGAAVLHVRGEVDLASADRFRERLLDEFARHPRLVVDLSEAMLFDGAALRALLALHREATGQHRQAPTLRGLRPLLAKAFKATGMNELFPIEPSPPFPQWRRRREAARAAAQAVPSAA</sequence>
<dbReference type="Gene3D" id="3.30.750.24">
    <property type="entry name" value="STAS domain"/>
    <property type="match status" value="1"/>
</dbReference>
<dbReference type="SUPFAM" id="SSF52091">
    <property type="entry name" value="SpoIIaa-like"/>
    <property type="match status" value="1"/>
</dbReference>
<evidence type="ECO:0000313" key="2">
    <source>
        <dbReference type="EMBL" id="MBS2961475.1"/>
    </source>
</evidence>
<name>A0A8J7WID2_9ACTN</name>
<dbReference type="EMBL" id="JAGSXH010000001">
    <property type="protein sequence ID" value="MBS2961475.1"/>
    <property type="molecule type" value="Genomic_DNA"/>
</dbReference>
<dbReference type="Proteomes" id="UP000677913">
    <property type="component" value="Unassembled WGS sequence"/>
</dbReference>
<keyword evidence="3" id="KW-1185">Reference proteome</keyword>
<protein>
    <submittedName>
        <fullName evidence="2">STAS domain-containing protein</fullName>
    </submittedName>
</protein>
<dbReference type="GO" id="GO:0043856">
    <property type="term" value="F:anti-sigma factor antagonist activity"/>
    <property type="evidence" value="ECO:0007669"/>
    <property type="project" value="TreeGrafter"/>
</dbReference>
<gene>
    <name evidence="2" type="ORF">KGA66_00355</name>
</gene>